<feature type="region of interest" description="Disordered" evidence="2">
    <location>
        <begin position="1"/>
        <end position="23"/>
    </location>
</feature>
<dbReference type="OMA" id="KQDTFAT"/>
<dbReference type="EMBL" id="CAJJDP010000014">
    <property type="protein sequence ID" value="CAD8143010.1"/>
    <property type="molecule type" value="Genomic_DNA"/>
</dbReference>
<reference evidence="3" key="1">
    <citation type="submission" date="2021-01" db="EMBL/GenBank/DDBJ databases">
        <authorList>
            <consortium name="Genoscope - CEA"/>
            <person name="William W."/>
        </authorList>
    </citation>
    <scope>NUCLEOTIDE SEQUENCE</scope>
</reference>
<accession>A0A8S1SSV9</accession>
<dbReference type="OrthoDB" id="308314at2759"/>
<sequence>MGQQCCRNSTFPIPDLEDKQNNNLPEQYQNKQDTFATRAQSYQTRINELENNVQTSLEDMNKLNDTILKLVVQVEGFNQQLEQKQKLEQIDAKEEK</sequence>
<feature type="compositionally biased region" description="Polar residues" evidence="2">
    <location>
        <begin position="1"/>
        <end position="11"/>
    </location>
</feature>
<feature type="coiled-coil region" evidence="1">
    <location>
        <begin position="39"/>
        <end position="66"/>
    </location>
</feature>
<evidence type="ECO:0000313" key="4">
    <source>
        <dbReference type="Proteomes" id="UP000683925"/>
    </source>
</evidence>
<evidence type="ECO:0000313" key="3">
    <source>
        <dbReference type="EMBL" id="CAD8143010.1"/>
    </source>
</evidence>
<name>A0A8S1SSV9_PAROT</name>
<dbReference type="Proteomes" id="UP000683925">
    <property type="component" value="Unassembled WGS sequence"/>
</dbReference>
<proteinExistence type="predicted"/>
<organism evidence="3 4">
    <name type="scientific">Paramecium octaurelia</name>
    <dbReference type="NCBI Taxonomy" id="43137"/>
    <lineage>
        <taxon>Eukaryota</taxon>
        <taxon>Sar</taxon>
        <taxon>Alveolata</taxon>
        <taxon>Ciliophora</taxon>
        <taxon>Intramacronucleata</taxon>
        <taxon>Oligohymenophorea</taxon>
        <taxon>Peniculida</taxon>
        <taxon>Parameciidae</taxon>
        <taxon>Paramecium</taxon>
    </lineage>
</organism>
<protein>
    <submittedName>
        <fullName evidence="3">Uncharacterized protein</fullName>
    </submittedName>
</protein>
<dbReference type="AlphaFoldDB" id="A0A8S1SSV9"/>
<keyword evidence="1" id="KW-0175">Coiled coil</keyword>
<gene>
    <name evidence="3" type="ORF">POCTA_138.1.T0140278</name>
</gene>
<keyword evidence="4" id="KW-1185">Reference proteome</keyword>
<evidence type="ECO:0000256" key="1">
    <source>
        <dbReference type="SAM" id="Coils"/>
    </source>
</evidence>
<evidence type="ECO:0000256" key="2">
    <source>
        <dbReference type="SAM" id="MobiDB-lite"/>
    </source>
</evidence>
<comment type="caution">
    <text evidence="3">The sequence shown here is derived from an EMBL/GenBank/DDBJ whole genome shotgun (WGS) entry which is preliminary data.</text>
</comment>